<dbReference type="OrthoDB" id="9804312at2"/>
<evidence type="ECO:0000313" key="4">
    <source>
        <dbReference type="EMBL" id="CUP36410.1"/>
    </source>
</evidence>
<protein>
    <submittedName>
        <fullName evidence="4">Tellurite resistance protein TehB homolog</fullName>
        <ecNumber evidence="4">2.1.1.-</ecNumber>
    </submittedName>
</protein>
<dbReference type="EC" id="2.1.1.-" evidence="4"/>
<proteinExistence type="predicted"/>
<reference evidence="4 5" key="1">
    <citation type="submission" date="2015-09" db="EMBL/GenBank/DDBJ databases">
        <authorList>
            <consortium name="Pathogen Informatics"/>
        </authorList>
    </citation>
    <scope>NUCLEOTIDE SEQUENCE [LARGE SCALE GENOMIC DNA]</scope>
    <source>
        <strain evidence="4 5">2789STDY5834876</strain>
    </source>
</reference>
<evidence type="ECO:0000256" key="2">
    <source>
        <dbReference type="ARBA" id="ARBA00022679"/>
    </source>
</evidence>
<dbReference type="GO" id="GO:0008168">
    <property type="term" value="F:methyltransferase activity"/>
    <property type="evidence" value="ECO:0007669"/>
    <property type="project" value="UniProtKB-KW"/>
</dbReference>
<dbReference type="SUPFAM" id="SSF53335">
    <property type="entry name" value="S-adenosyl-L-methionine-dependent methyltransferases"/>
    <property type="match status" value="1"/>
</dbReference>
<dbReference type="RefSeq" id="WP_055155279.1">
    <property type="nucleotide sequence ID" value="NZ_CYZU01000090.1"/>
</dbReference>
<dbReference type="PANTHER" id="PTHR43861:SF1">
    <property type="entry name" value="TRANS-ACONITATE 2-METHYLTRANSFERASE"/>
    <property type="match status" value="1"/>
</dbReference>
<accession>A0A174MQE4</accession>
<dbReference type="Pfam" id="PF13649">
    <property type="entry name" value="Methyltransf_25"/>
    <property type="match status" value="1"/>
</dbReference>
<evidence type="ECO:0000259" key="3">
    <source>
        <dbReference type="Pfam" id="PF13649"/>
    </source>
</evidence>
<evidence type="ECO:0000313" key="5">
    <source>
        <dbReference type="Proteomes" id="UP000095544"/>
    </source>
</evidence>
<keyword evidence="2 4" id="KW-0808">Transferase</keyword>
<dbReference type="InterPro" id="IPR041698">
    <property type="entry name" value="Methyltransf_25"/>
</dbReference>
<keyword evidence="1 4" id="KW-0489">Methyltransferase</keyword>
<evidence type="ECO:0000256" key="1">
    <source>
        <dbReference type="ARBA" id="ARBA00022603"/>
    </source>
</evidence>
<dbReference type="EMBL" id="CYZU01000090">
    <property type="protein sequence ID" value="CUP36410.1"/>
    <property type="molecule type" value="Genomic_DNA"/>
</dbReference>
<sequence>MEDSKTITYYNEHAEEFIENTWKADMSEVYGRFLKYMEPGAHILDAGCGSGRDSYWFIQQGYQVTAADASESMCKAAERLTGQKVVQFRFEDMDYQEAFDGIWACASLLHVKRDKLPEIIRKMMTALRAGGVLYASWKYGISERWSDNRYFCDLTQEELLQILSQQGGYVLEECWITEDVRVEHKSEKWLNAIIRKSNRKIE</sequence>
<dbReference type="AlphaFoldDB" id="A0A174MQE4"/>
<dbReference type="InterPro" id="IPR029063">
    <property type="entry name" value="SAM-dependent_MTases_sf"/>
</dbReference>
<feature type="domain" description="Methyltransferase" evidence="3">
    <location>
        <begin position="43"/>
        <end position="131"/>
    </location>
</feature>
<dbReference type="CDD" id="cd02440">
    <property type="entry name" value="AdoMet_MTases"/>
    <property type="match status" value="1"/>
</dbReference>
<organism evidence="4 5">
    <name type="scientific">Faecalicatena contorta</name>
    <dbReference type="NCBI Taxonomy" id="39482"/>
    <lineage>
        <taxon>Bacteria</taxon>
        <taxon>Bacillati</taxon>
        <taxon>Bacillota</taxon>
        <taxon>Clostridia</taxon>
        <taxon>Lachnospirales</taxon>
        <taxon>Lachnospiraceae</taxon>
        <taxon>Faecalicatena</taxon>
    </lineage>
</organism>
<gene>
    <name evidence="4" type="primary">tehB</name>
    <name evidence="4" type="ORF">ERS852491_04965</name>
</gene>
<dbReference type="Gene3D" id="3.40.50.150">
    <property type="entry name" value="Vaccinia Virus protein VP39"/>
    <property type="match status" value="1"/>
</dbReference>
<dbReference type="GO" id="GO:0032259">
    <property type="term" value="P:methylation"/>
    <property type="evidence" value="ECO:0007669"/>
    <property type="project" value="UniProtKB-KW"/>
</dbReference>
<dbReference type="STRING" id="39482.ERS852491_04965"/>
<name>A0A174MQE4_9FIRM</name>
<dbReference type="PANTHER" id="PTHR43861">
    <property type="entry name" value="TRANS-ACONITATE 2-METHYLTRANSFERASE-RELATED"/>
    <property type="match status" value="1"/>
</dbReference>
<dbReference type="Proteomes" id="UP000095544">
    <property type="component" value="Unassembled WGS sequence"/>
</dbReference>